<keyword evidence="10" id="KW-0443">Lipid metabolism</keyword>
<feature type="transmembrane region" description="Helical" evidence="12">
    <location>
        <begin position="102"/>
        <end position="130"/>
    </location>
</feature>
<evidence type="ECO:0000256" key="3">
    <source>
        <dbReference type="ARBA" id="ARBA00022475"/>
    </source>
</evidence>
<feature type="transmembrane region" description="Helical" evidence="12">
    <location>
        <begin position="30"/>
        <end position="49"/>
    </location>
</feature>
<dbReference type="Gene3D" id="1.10.3730.20">
    <property type="match status" value="2"/>
</dbReference>
<reference evidence="14 15" key="1">
    <citation type="submission" date="2022-11" db="EMBL/GenBank/DDBJ databases">
        <title>Study of microbial diversity in lake waters.</title>
        <authorList>
            <person name="Zhang J."/>
        </authorList>
    </citation>
    <scope>NUCLEOTIDE SEQUENCE [LARGE SCALE GENOMIC DNA]</scope>
    <source>
        <strain evidence="14 15">DT12</strain>
    </source>
</reference>
<proteinExistence type="inferred from homology"/>
<keyword evidence="5" id="KW-0997">Cell inner membrane</keyword>
<evidence type="ECO:0000256" key="12">
    <source>
        <dbReference type="SAM" id="Phobius"/>
    </source>
</evidence>
<keyword evidence="9 12" id="KW-1133">Transmembrane helix</keyword>
<keyword evidence="4" id="KW-0444">Lipid biosynthesis</keyword>
<dbReference type="InterPro" id="IPR037185">
    <property type="entry name" value="EmrE-like"/>
</dbReference>
<keyword evidence="3" id="KW-1003">Cell membrane</keyword>
<feature type="transmembrane region" description="Helical" evidence="12">
    <location>
        <begin position="262"/>
        <end position="280"/>
    </location>
</feature>
<evidence type="ECO:0000256" key="6">
    <source>
        <dbReference type="ARBA" id="ARBA00022556"/>
    </source>
</evidence>
<feature type="transmembrane region" description="Helical" evidence="12">
    <location>
        <begin position="235"/>
        <end position="253"/>
    </location>
</feature>
<comment type="similarity">
    <text evidence="2">Belongs to the EamA transporter family.</text>
</comment>
<keyword evidence="8" id="KW-0448">Lipopolysaccharide biosynthesis</keyword>
<feature type="transmembrane region" description="Helical" evidence="12">
    <location>
        <begin position="61"/>
        <end position="82"/>
    </location>
</feature>
<keyword evidence="15" id="KW-1185">Reference proteome</keyword>
<evidence type="ECO:0000256" key="10">
    <source>
        <dbReference type="ARBA" id="ARBA00023098"/>
    </source>
</evidence>
<organism evidence="14 15">
    <name type="scientific">Tumebacillus lacus</name>
    <dbReference type="NCBI Taxonomy" id="2995335"/>
    <lineage>
        <taxon>Bacteria</taxon>
        <taxon>Bacillati</taxon>
        <taxon>Bacillota</taxon>
        <taxon>Bacilli</taxon>
        <taxon>Bacillales</taxon>
        <taxon>Alicyclobacillaceae</taxon>
        <taxon>Tumebacillus</taxon>
    </lineage>
</organism>
<feature type="domain" description="EamA" evidence="13">
    <location>
        <begin position="145"/>
        <end position="275"/>
    </location>
</feature>
<gene>
    <name evidence="14" type="ORF">OS242_04650</name>
</gene>
<dbReference type="Pfam" id="PF00892">
    <property type="entry name" value="EamA"/>
    <property type="match status" value="2"/>
</dbReference>
<evidence type="ECO:0000256" key="2">
    <source>
        <dbReference type="ARBA" id="ARBA00007362"/>
    </source>
</evidence>
<evidence type="ECO:0000256" key="5">
    <source>
        <dbReference type="ARBA" id="ARBA00022519"/>
    </source>
</evidence>
<comment type="caution">
    <text evidence="14">The sequence shown here is derived from an EMBL/GenBank/DDBJ whole genome shotgun (WGS) entry which is preliminary data.</text>
</comment>
<accession>A0ABT3X0V7</accession>
<dbReference type="RefSeq" id="WP_267150491.1">
    <property type="nucleotide sequence ID" value="NZ_JAPMLT010000002.1"/>
</dbReference>
<keyword evidence="11 12" id="KW-0472">Membrane</keyword>
<evidence type="ECO:0000256" key="11">
    <source>
        <dbReference type="ARBA" id="ARBA00023136"/>
    </source>
</evidence>
<feature type="transmembrane region" description="Helical" evidence="12">
    <location>
        <begin position="142"/>
        <end position="162"/>
    </location>
</feature>
<sequence>MTVAITLVLLSGFTHATWNLFTKKSLDKNVFLWWCQWFAIVVFLPWVVMDLQRTDIPDIGYAWLAATMVLHGVYVLMLAKVYTLGDLSQVYPIMRGTSPLVVPILGVLLLNESLTAFGWLGVLCILAGILSISEIKRGCSASLKAPLFAVAVGLCTSSYIVLDKVTLAYVTPAVLNIATNVGNLLALTYAAVSSGAIRREWTVNWKTILLGGVLAPGSYLLFLFAMELAPVAQLAPMREIGTVFGTLLGIFLLREQQGKKRVVSSMLVTAGVVLLGMYGAG</sequence>
<dbReference type="InterPro" id="IPR000620">
    <property type="entry name" value="EamA_dom"/>
</dbReference>
<evidence type="ECO:0000256" key="1">
    <source>
        <dbReference type="ARBA" id="ARBA00004651"/>
    </source>
</evidence>
<keyword evidence="7 12" id="KW-0812">Transmembrane</keyword>
<evidence type="ECO:0000313" key="15">
    <source>
        <dbReference type="Proteomes" id="UP001208017"/>
    </source>
</evidence>
<dbReference type="EMBL" id="JAPMLT010000002">
    <property type="protein sequence ID" value="MCX7569241.1"/>
    <property type="molecule type" value="Genomic_DNA"/>
</dbReference>
<dbReference type="Proteomes" id="UP001208017">
    <property type="component" value="Unassembled WGS sequence"/>
</dbReference>
<dbReference type="InterPro" id="IPR000390">
    <property type="entry name" value="Small_drug/metabolite_transptr"/>
</dbReference>
<dbReference type="PANTHER" id="PTHR30561">
    <property type="entry name" value="SMR FAMILY PROTON-DEPENDENT DRUG EFFLUX TRANSPORTER SUGE"/>
    <property type="match status" value="1"/>
</dbReference>
<evidence type="ECO:0000313" key="14">
    <source>
        <dbReference type="EMBL" id="MCX7569241.1"/>
    </source>
</evidence>
<dbReference type="SUPFAM" id="SSF103481">
    <property type="entry name" value="Multidrug resistance efflux transporter EmrE"/>
    <property type="match status" value="2"/>
</dbReference>
<evidence type="ECO:0000256" key="9">
    <source>
        <dbReference type="ARBA" id="ARBA00022989"/>
    </source>
</evidence>
<comment type="subcellular location">
    <subcellularLocation>
        <location evidence="1">Cell membrane</location>
        <topology evidence="1">Multi-pass membrane protein</topology>
    </subcellularLocation>
</comment>
<feature type="domain" description="EamA" evidence="13">
    <location>
        <begin position="4"/>
        <end position="133"/>
    </location>
</feature>
<evidence type="ECO:0000256" key="7">
    <source>
        <dbReference type="ARBA" id="ARBA00022692"/>
    </source>
</evidence>
<name>A0ABT3X0V7_9BACL</name>
<evidence type="ECO:0000256" key="8">
    <source>
        <dbReference type="ARBA" id="ARBA00022985"/>
    </source>
</evidence>
<evidence type="ECO:0000259" key="13">
    <source>
        <dbReference type="Pfam" id="PF00892"/>
    </source>
</evidence>
<feature type="transmembrane region" description="Helical" evidence="12">
    <location>
        <begin position="208"/>
        <end position="229"/>
    </location>
</feature>
<evidence type="ECO:0000256" key="4">
    <source>
        <dbReference type="ARBA" id="ARBA00022516"/>
    </source>
</evidence>
<protein>
    <submittedName>
        <fullName evidence="14">DMT family transporter</fullName>
    </submittedName>
</protein>
<feature type="transmembrane region" description="Helical" evidence="12">
    <location>
        <begin position="174"/>
        <end position="196"/>
    </location>
</feature>
<keyword evidence="6" id="KW-0441">Lipid A biosynthesis</keyword>
<dbReference type="PANTHER" id="PTHR30561:SF9">
    <property type="entry name" value="4-AMINO-4-DEOXY-L-ARABINOSE-PHOSPHOUNDECAPRENOL FLIPPASE SUBUNIT ARNF-RELATED"/>
    <property type="match status" value="1"/>
</dbReference>